<keyword evidence="5 9" id="KW-0378">Hydrolase</keyword>
<comment type="similarity">
    <text evidence="1 6">Belongs to the peptidase M42 family.</text>
</comment>
<dbReference type="InterPro" id="IPR023367">
    <property type="entry name" value="Peptidase_M42_dom2"/>
</dbReference>
<dbReference type="InterPro" id="IPR051464">
    <property type="entry name" value="Peptidase_M42_aminopept"/>
</dbReference>
<organism evidence="9">
    <name type="scientific">Saccharococcus caldoxylosilyticus</name>
    <dbReference type="NCBI Taxonomy" id="81408"/>
    <lineage>
        <taxon>Bacteria</taxon>
        <taxon>Bacillati</taxon>
        <taxon>Bacillota</taxon>
        <taxon>Bacilli</taxon>
        <taxon>Bacillales</taxon>
        <taxon>Anoxybacillaceae</taxon>
        <taxon>Saccharococcus</taxon>
    </lineage>
</organism>
<evidence type="ECO:0000256" key="1">
    <source>
        <dbReference type="ARBA" id="ARBA00006272"/>
    </source>
</evidence>
<dbReference type="GO" id="GO:0046872">
    <property type="term" value="F:metal ion binding"/>
    <property type="evidence" value="ECO:0007669"/>
    <property type="project" value="UniProtKB-UniRule"/>
</dbReference>
<evidence type="ECO:0000256" key="7">
    <source>
        <dbReference type="PIRSR" id="PIRSR001123-1"/>
    </source>
</evidence>
<dbReference type="SUPFAM" id="SSF101821">
    <property type="entry name" value="Aminopeptidase/glucanase lid domain"/>
    <property type="match status" value="1"/>
</dbReference>
<dbReference type="Gene3D" id="2.40.30.40">
    <property type="entry name" value="Peptidase M42, domain 2"/>
    <property type="match status" value="1"/>
</dbReference>
<evidence type="ECO:0000256" key="5">
    <source>
        <dbReference type="ARBA" id="ARBA00022801"/>
    </source>
</evidence>
<dbReference type="PIRSF" id="PIRSF001123">
    <property type="entry name" value="PepA_GA"/>
    <property type="match status" value="1"/>
</dbReference>
<dbReference type="Pfam" id="PF05343">
    <property type="entry name" value="Peptidase_M42"/>
    <property type="match status" value="1"/>
</dbReference>
<dbReference type="SUPFAM" id="SSF53187">
    <property type="entry name" value="Zn-dependent exopeptidases"/>
    <property type="match status" value="1"/>
</dbReference>
<evidence type="ECO:0000256" key="2">
    <source>
        <dbReference type="ARBA" id="ARBA00022438"/>
    </source>
</evidence>
<dbReference type="Proteomes" id="UP000075455">
    <property type="component" value="Unassembled WGS sequence"/>
</dbReference>
<dbReference type="GO" id="GO:0004230">
    <property type="term" value="F:glutamyl aminopeptidase activity"/>
    <property type="evidence" value="ECO:0007669"/>
    <property type="project" value="UniProtKB-EC"/>
</dbReference>
<evidence type="ECO:0000256" key="6">
    <source>
        <dbReference type="PIRNR" id="PIRNR001123"/>
    </source>
</evidence>
<keyword evidence="2 9" id="KW-0031">Aminopeptidase</keyword>
<protein>
    <submittedName>
        <fullName evidence="9">Glutamyl aminopeptidase</fullName>
        <ecNumber evidence="9">3.4.11.7</ecNumber>
    </submittedName>
</protein>
<feature type="binding site" evidence="8">
    <location>
        <position position="240"/>
    </location>
    <ligand>
        <name>Zn(2+)</name>
        <dbReference type="ChEBI" id="CHEBI:29105"/>
        <label>2</label>
    </ligand>
</feature>
<feature type="binding site" evidence="8">
    <location>
        <position position="207"/>
    </location>
    <ligand>
        <name>Zn(2+)</name>
        <dbReference type="ChEBI" id="CHEBI:29105"/>
        <label>1</label>
    </ligand>
</feature>
<evidence type="ECO:0000256" key="8">
    <source>
        <dbReference type="PIRSR" id="PIRSR001123-2"/>
    </source>
</evidence>
<dbReference type="AlphaFoldDB" id="A0A150M5A5"/>
<evidence type="ECO:0000256" key="4">
    <source>
        <dbReference type="ARBA" id="ARBA00022723"/>
    </source>
</evidence>
<name>A0A150M5A5_9BACL</name>
<dbReference type="eggNOG" id="COG1363">
    <property type="taxonomic scope" value="Bacteria"/>
</dbReference>
<comment type="caution">
    <text evidence="9">The sequence shown here is derived from an EMBL/GenBank/DDBJ whole genome shotgun (WGS) entry which is preliminary data.</text>
</comment>
<dbReference type="EC" id="3.4.11.7" evidence="9"/>
<dbReference type="InterPro" id="IPR008007">
    <property type="entry name" value="Peptidase_M42"/>
</dbReference>
<dbReference type="GO" id="GO:0006508">
    <property type="term" value="P:proteolysis"/>
    <property type="evidence" value="ECO:0007669"/>
    <property type="project" value="UniProtKB-KW"/>
</dbReference>
<dbReference type="PANTHER" id="PTHR32481:SF0">
    <property type="entry name" value="AMINOPEPTIDASE YPDE-RELATED"/>
    <property type="match status" value="1"/>
</dbReference>
<dbReference type="PANTHER" id="PTHR32481">
    <property type="entry name" value="AMINOPEPTIDASE"/>
    <property type="match status" value="1"/>
</dbReference>
<reference evidence="9" key="1">
    <citation type="submission" date="2016-01" db="EMBL/GenBank/DDBJ databases">
        <title>Draft Genome Sequences of Seven Thermophilic Sporeformers Isolated from Foods.</title>
        <authorList>
            <person name="Berendsen E.M."/>
            <person name="Wells-Bennik M.H."/>
            <person name="Krawcyk A.O."/>
            <person name="De Jong A."/>
            <person name="Holsappel S."/>
            <person name="Eijlander R.T."/>
            <person name="Kuipers O.P."/>
        </authorList>
    </citation>
    <scope>NUCLEOTIDE SEQUENCE [LARGE SCALE GENOMIC DNA]</scope>
    <source>
        <strain evidence="9">B4119</strain>
    </source>
</reference>
<feature type="binding site" evidence="8">
    <location>
        <position position="348"/>
    </location>
    <ligand>
        <name>Zn(2+)</name>
        <dbReference type="ChEBI" id="CHEBI:29105"/>
        <label>2</label>
    </ligand>
</feature>
<dbReference type="CDD" id="cd05656">
    <property type="entry name" value="M42_Frv"/>
    <property type="match status" value="1"/>
</dbReference>
<dbReference type="EMBL" id="LQYS01000006">
    <property type="protein sequence ID" value="KYD19718.1"/>
    <property type="molecule type" value="Genomic_DNA"/>
</dbReference>
<evidence type="ECO:0000313" key="9">
    <source>
        <dbReference type="EMBL" id="KYD19718.1"/>
    </source>
</evidence>
<dbReference type="PATRIC" id="fig|81408.3.peg.4251"/>
<feature type="active site" description="Proton acceptor" evidence="7">
    <location>
        <position position="239"/>
    </location>
</feature>
<dbReference type="Gene3D" id="3.40.630.10">
    <property type="entry name" value="Zn peptidases"/>
    <property type="match status" value="1"/>
</dbReference>
<feature type="binding site" evidence="8">
    <location>
        <position position="93"/>
    </location>
    <ligand>
        <name>Zn(2+)</name>
        <dbReference type="ChEBI" id="CHEBI:29105"/>
        <label>1</label>
    </ligand>
</feature>
<accession>A0A150M5A5</accession>
<feature type="binding site" evidence="8">
    <location>
        <position position="262"/>
    </location>
    <ligand>
        <name>Zn(2+)</name>
        <dbReference type="ChEBI" id="CHEBI:29105"/>
        <label>1</label>
    </ligand>
</feature>
<sequence>MAENVRKVENHFTIRYNKIKKKKGLVEMNVETLQLFQTLTELPGASGNEHAVRHFMRKELEKYADEVVQDRLGSIFGVKRGDENGPTVMVAGHMDEVGFMVTAITDNGMIRFQPLGGWWNQVLLAQRVQIITDHGPVIGVISSIPPHLLNEEQRNKPMEIKNMLIDVGADDREDAKKMGIKPGQQIVPICPFTPMANPKKILAKAWDNRYGCGLAIELLKELKNEKLPNVLYSGATVQEEVGLRGAQTAAAMIQPDIFFALDASPANDMTGDEKGFGHLGKGALVRIYDRSMVTHRGMREFVLDTAETHGIPYQFFVSPGGGTDAGRVHIANSGVPSAVIGICSRYIHTHASIIHVDDYAAAKKLLVELVKRCDRATVNAIKKNS</sequence>
<proteinExistence type="inferred from homology"/>
<feature type="binding site" evidence="8">
    <location>
        <position position="207"/>
    </location>
    <ligand>
        <name>Zn(2+)</name>
        <dbReference type="ChEBI" id="CHEBI:29105"/>
        <label>2</label>
    </ligand>
</feature>
<evidence type="ECO:0000256" key="3">
    <source>
        <dbReference type="ARBA" id="ARBA00022670"/>
    </source>
</evidence>
<keyword evidence="3" id="KW-0645">Protease</keyword>
<comment type="cofactor">
    <cofactor evidence="8">
        <name>a divalent metal cation</name>
        <dbReference type="ChEBI" id="CHEBI:60240"/>
    </cofactor>
    <text evidence="8">Binds 2 divalent metal cations per subunit.</text>
</comment>
<keyword evidence="4 8" id="KW-0479">Metal-binding</keyword>
<dbReference type="STRING" id="81408.B4119_3230"/>
<gene>
    <name evidence="9" type="ORF">B4119_3230</name>
</gene>